<feature type="region of interest" description="Disordered" evidence="1">
    <location>
        <begin position="1"/>
        <end position="159"/>
    </location>
</feature>
<dbReference type="AlphaFoldDB" id="A0A8X8ZNG3"/>
<dbReference type="PANTHER" id="PTHR33159:SF6">
    <property type="entry name" value="RPM1-INTERACTING PROTEIN 4"/>
    <property type="match status" value="1"/>
</dbReference>
<comment type="caution">
    <text evidence="3">The sequence shown here is derived from an EMBL/GenBank/DDBJ whole genome shotgun (WGS) entry which is preliminary data.</text>
</comment>
<dbReference type="Proteomes" id="UP000298416">
    <property type="component" value="Unassembled WGS sequence"/>
</dbReference>
<evidence type="ECO:0000313" key="4">
    <source>
        <dbReference type="Proteomes" id="UP000298416"/>
    </source>
</evidence>
<feature type="domain" description="RIN4 pathogenic type III effector avirulence factor Avr cleavage site" evidence="2">
    <location>
        <begin position="145"/>
        <end position="177"/>
    </location>
</feature>
<dbReference type="Pfam" id="PF05627">
    <property type="entry name" value="AvrRpt-cleavage"/>
    <property type="match status" value="2"/>
</dbReference>
<organism evidence="3">
    <name type="scientific">Salvia splendens</name>
    <name type="common">Scarlet sage</name>
    <dbReference type="NCBI Taxonomy" id="180675"/>
    <lineage>
        <taxon>Eukaryota</taxon>
        <taxon>Viridiplantae</taxon>
        <taxon>Streptophyta</taxon>
        <taxon>Embryophyta</taxon>
        <taxon>Tracheophyta</taxon>
        <taxon>Spermatophyta</taxon>
        <taxon>Magnoliopsida</taxon>
        <taxon>eudicotyledons</taxon>
        <taxon>Gunneridae</taxon>
        <taxon>Pentapetalae</taxon>
        <taxon>asterids</taxon>
        <taxon>lamiids</taxon>
        <taxon>Lamiales</taxon>
        <taxon>Lamiaceae</taxon>
        <taxon>Nepetoideae</taxon>
        <taxon>Mentheae</taxon>
        <taxon>Salviinae</taxon>
        <taxon>Salvia</taxon>
        <taxon>Salvia subgen. Calosphace</taxon>
        <taxon>core Calosphace</taxon>
    </lineage>
</organism>
<dbReference type="PANTHER" id="PTHR33159">
    <property type="entry name" value="RPM1-INTERACTING PROTEIN 4 (RIN4) FAMILY PROTEIN"/>
    <property type="match status" value="1"/>
</dbReference>
<evidence type="ECO:0000259" key="2">
    <source>
        <dbReference type="Pfam" id="PF05627"/>
    </source>
</evidence>
<evidence type="ECO:0000256" key="1">
    <source>
        <dbReference type="SAM" id="MobiDB-lite"/>
    </source>
</evidence>
<reference evidence="3" key="1">
    <citation type="submission" date="2018-01" db="EMBL/GenBank/DDBJ databases">
        <authorList>
            <person name="Mao J.F."/>
        </authorList>
    </citation>
    <scope>NUCLEOTIDE SEQUENCE</scope>
    <source>
        <strain evidence="3">Huo1</strain>
        <tissue evidence="3">Leaf</tissue>
    </source>
</reference>
<evidence type="ECO:0000313" key="3">
    <source>
        <dbReference type="EMBL" id="KAG6411887.1"/>
    </source>
</evidence>
<feature type="region of interest" description="Disordered" evidence="1">
    <location>
        <begin position="178"/>
        <end position="197"/>
    </location>
</feature>
<dbReference type="GO" id="GO:0005886">
    <property type="term" value="C:plasma membrane"/>
    <property type="evidence" value="ECO:0007669"/>
    <property type="project" value="TreeGrafter"/>
</dbReference>
<accession>A0A8X8ZNG3</accession>
<protein>
    <recommendedName>
        <fullName evidence="2">RIN4 pathogenic type III effector avirulence factor Avr cleavage site domain-containing protein</fullName>
    </recommendedName>
</protein>
<feature type="domain" description="RIN4 pathogenic type III effector avirulence factor Avr cleavage site" evidence="2">
    <location>
        <begin position="3"/>
        <end position="31"/>
    </location>
</feature>
<name>A0A8X8ZNG3_SALSN</name>
<reference evidence="3" key="2">
    <citation type="submission" date="2020-08" db="EMBL/GenBank/DDBJ databases">
        <title>Plant Genome Project.</title>
        <authorList>
            <person name="Zhang R.-G."/>
        </authorList>
    </citation>
    <scope>NUCLEOTIDE SEQUENCE</scope>
    <source>
        <strain evidence="3">Huo1</strain>
        <tissue evidence="3">Leaf</tissue>
    </source>
</reference>
<keyword evidence="4" id="KW-1185">Reference proteome</keyword>
<proteinExistence type="predicted"/>
<dbReference type="InterPro" id="IPR040387">
    <property type="entry name" value="RIN4/NOI4"/>
</dbReference>
<gene>
    <name evidence="3" type="ORF">SASPL_124540</name>
</gene>
<dbReference type="InterPro" id="IPR008700">
    <property type="entry name" value="TypeIII_avirulence_cleave"/>
</dbReference>
<sequence length="230" mass="25509">MARSNVPKFGNWENQDNVPYTVYFEKARKNKGEPDRRGATGSRPERRLSKEEDVDSRNSSENPGPRAVSESSYSGRGQRVARPARASAGSEQSFDRSPLHQRKVVGGLGSSSPAWEGKSHDNSSHGTSGRSKLRPTSRGDESPDKGAAVPRFGEWDENNPQAAENFTHIFKKVREERNTGAGNVSGTPRHPCYGTPEIQKDQPKVRLLCVVVEKEEEDEKGWRTCIVFVS</sequence>
<feature type="compositionally biased region" description="Basic and acidic residues" evidence="1">
    <location>
        <begin position="25"/>
        <end position="58"/>
    </location>
</feature>
<dbReference type="EMBL" id="PNBA02000009">
    <property type="protein sequence ID" value="KAG6411887.1"/>
    <property type="molecule type" value="Genomic_DNA"/>
</dbReference>